<dbReference type="OrthoDB" id="7696691at2759"/>
<organism evidence="9 10">
    <name type="scientific">Araneus ventricosus</name>
    <name type="common">Orbweaver spider</name>
    <name type="synonym">Epeira ventricosa</name>
    <dbReference type="NCBI Taxonomy" id="182803"/>
    <lineage>
        <taxon>Eukaryota</taxon>
        <taxon>Metazoa</taxon>
        <taxon>Ecdysozoa</taxon>
        <taxon>Arthropoda</taxon>
        <taxon>Chelicerata</taxon>
        <taxon>Arachnida</taxon>
        <taxon>Araneae</taxon>
        <taxon>Araneomorphae</taxon>
        <taxon>Entelegynae</taxon>
        <taxon>Araneoidea</taxon>
        <taxon>Araneidae</taxon>
        <taxon>Araneus</taxon>
    </lineage>
</organism>
<keyword evidence="10" id="KW-1185">Reference proteome</keyword>
<dbReference type="EMBL" id="BGPR01199154">
    <property type="protein sequence ID" value="GBN13091.1"/>
    <property type="molecule type" value="Genomic_DNA"/>
</dbReference>
<evidence type="ECO:0000256" key="5">
    <source>
        <dbReference type="ARBA" id="ARBA00022801"/>
    </source>
</evidence>
<dbReference type="GO" id="GO:0004519">
    <property type="term" value="F:endonuclease activity"/>
    <property type="evidence" value="ECO:0007669"/>
    <property type="project" value="UniProtKB-KW"/>
</dbReference>
<evidence type="ECO:0000313" key="8">
    <source>
        <dbReference type="EMBL" id="GBN13014.1"/>
    </source>
</evidence>
<keyword evidence="2" id="KW-0548">Nucleotidyltransferase</keyword>
<gene>
    <name evidence="9" type="primary">pol_2868</name>
    <name evidence="8" type="synonym">pol_929</name>
    <name evidence="9" type="ORF">AVEN_164275_1</name>
    <name evidence="8" type="ORF">AVEN_42170_1</name>
</gene>
<dbReference type="InterPro" id="IPR043502">
    <property type="entry name" value="DNA/RNA_pol_sf"/>
</dbReference>
<evidence type="ECO:0000259" key="7">
    <source>
        <dbReference type="Pfam" id="PF17917"/>
    </source>
</evidence>
<accession>A0A4Y2LE79</accession>
<dbReference type="InterPro" id="IPR043128">
    <property type="entry name" value="Rev_trsase/Diguanyl_cyclase"/>
</dbReference>
<name>A0A4Y2LE79_ARAVE</name>
<evidence type="ECO:0000256" key="2">
    <source>
        <dbReference type="ARBA" id="ARBA00022695"/>
    </source>
</evidence>
<keyword evidence="5" id="KW-0378">Hydrolase</keyword>
<proteinExistence type="predicted"/>
<evidence type="ECO:0000313" key="10">
    <source>
        <dbReference type="Proteomes" id="UP000499080"/>
    </source>
</evidence>
<keyword evidence="6" id="KW-0695">RNA-directed DNA polymerase</keyword>
<dbReference type="AlphaFoldDB" id="A0A4Y2LE79"/>
<keyword evidence="4" id="KW-0255">Endonuclease</keyword>
<dbReference type="InterPro" id="IPR041373">
    <property type="entry name" value="RT_RNaseH"/>
</dbReference>
<dbReference type="Proteomes" id="UP000499080">
    <property type="component" value="Unassembled WGS sequence"/>
</dbReference>
<feature type="domain" description="Reverse transcriptase RNase H-like" evidence="7">
    <location>
        <begin position="67"/>
        <end position="167"/>
    </location>
</feature>
<protein>
    <submittedName>
        <fullName evidence="9">Retrovirus-related Pol polyprotein from transposon 17.6</fullName>
    </submittedName>
</protein>
<keyword evidence="3" id="KW-0540">Nuclease</keyword>
<dbReference type="FunFam" id="3.10.20.370:FF:000001">
    <property type="entry name" value="Retrovirus-related Pol polyprotein from transposon 17.6-like protein"/>
    <property type="match status" value="1"/>
</dbReference>
<dbReference type="PANTHER" id="PTHR37984:SF5">
    <property type="entry name" value="PROTEIN NYNRIN-LIKE"/>
    <property type="match status" value="1"/>
</dbReference>
<dbReference type="Gene3D" id="3.30.70.270">
    <property type="match status" value="1"/>
</dbReference>
<dbReference type="GO" id="GO:0003964">
    <property type="term" value="F:RNA-directed DNA polymerase activity"/>
    <property type="evidence" value="ECO:0007669"/>
    <property type="project" value="UniProtKB-KW"/>
</dbReference>
<reference evidence="9 10" key="1">
    <citation type="journal article" date="2019" name="Sci. Rep.">
        <title>Orb-weaving spider Araneus ventricosus genome elucidates the spidroin gene catalogue.</title>
        <authorList>
            <person name="Kono N."/>
            <person name="Nakamura H."/>
            <person name="Ohtoshi R."/>
            <person name="Moran D.A.P."/>
            <person name="Shinohara A."/>
            <person name="Yoshida Y."/>
            <person name="Fujiwara M."/>
            <person name="Mori M."/>
            <person name="Tomita M."/>
            <person name="Arakawa K."/>
        </authorList>
    </citation>
    <scope>NUCLEOTIDE SEQUENCE [LARGE SCALE GENOMIC DNA]</scope>
</reference>
<keyword evidence="1" id="KW-0808">Transferase</keyword>
<dbReference type="SUPFAM" id="SSF56672">
    <property type="entry name" value="DNA/RNA polymerases"/>
    <property type="match status" value="1"/>
</dbReference>
<dbReference type="PANTHER" id="PTHR37984">
    <property type="entry name" value="PROTEIN CBG26694"/>
    <property type="match status" value="1"/>
</dbReference>
<evidence type="ECO:0000256" key="3">
    <source>
        <dbReference type="ARBA" id="ARBA00022722"/>
    </source>
</evidence>
<dbReference type="Pfam" id="PF17917">
    <property type="entry name" value="RT_RNaseH"/>
    <property type="match status" value="1"/>
</dbReference>
<sequence>MPRRPKQIREFLGLCSWHKAFTPHFSNIAAPLYHPTKKWDLEEQHAFDQLKTCLTHAPVLALSKEDAALDLYTDASDDGLGAELSQRLSDGTYQVLTYASRILRPPEKNYSATKKECLSLVWACERLRIYLSHPFQVFTDHAALGWIQTKKELKGRLARWAIQLQEYC</sequence>
<evidence type="ECO:0000313" key="9">
    <source>
        <dbReference type="EMBL" id="GBN13091.1"/>
    </source>
</evidence>
<evidence type="ECO:0000256" key="1">
    <source>
        <dbReference type="ARBA" id="ARBA00022679"/>
    </source>
</evidence>
<evidence type="ECO:0000256" key="6">
    <source>
        <dbReference type="ARBA" id="ARBA00022918"/>
    </source>
</evidence>
<comment type="caution">
    <text evidence="9">The sequence shown here is derived from an EMBL/GenBank/DDBJ whole genome shotgun (WGS) entry which is preliminary data.</text>
</comment>
<dbReference type="GO" id="GO:0016787">
    <property type="term" value="F:hydrolase activity"/>
    <property type="evidence" value="ECO:0007669"/>
    <property type="project" value="UniProtKB-KW"/>
</dbReference>
<dbReference type="EMBL" id="BGPR01199128">
    <property type="protein sequence ID" value="GBN13014.1"/>
    <property type="molecule type" value="Genomic_DNA"/>
</dbReference>
<evidence type="ECO:0000256" key="4">
    <source>
        <dbReference type="ARBA" id="ARBA00022759"/>
    </source>
</evidence>
<dbReference type="InterPro" id="IPR050951">
    <property type="entry name" value="Retrovirus_Pol_polyprotein"/>
</dbReference>
<dbReference type="CDD" id="cd09274">
    <property type="entry name" value="RNase_HI_RT_Ty3"/>
    <property type="match status" value="1"/>
</dbReference>